<dbReference type="GO" id="GO:0005634">
    <property type="term" value="C:nucleus"/>
    <property type="evidence" value="ECO:0007669"/>
    <property type="project" value="TreeGrafter"/>
</dbReference>
<evidence type="ECO:0000256" key="3">
    <source>
        <dbReference type="ARBA" id="ARBA00022801"/>
    </source>
</evidence>
<dbReference type="GO" id="GO:0008486">
    <property type="term" value="F:diphosphoinositol-polyphosphate diphosphatase activity"/>
    <property type="evidence" value="ECO:0007669"/>
    <property type="project" value="TreeGrafter"/>
</dbReference>
<proteinExistence type="predicted"/>
<dbReference type="InterPro" id="IPR047198">
    <property type="entry name" value="DDP-like_NUDIX"/>
</dbReference>
<sequence>MLGASEAESDGRGLTKKARLESSVVKIDGRKLRAGTVPWRCGISETDGTDCLQVLLIEGVNTPGKWTFPAGSLDPGEEVSTCAARETQEECGASGSLGCFLGTFDTEKNRTYMFLMHVQHMEDESNEAWHDPHSAYESSLRRRRWFHVSEAKPLLKKDGPQMLEAFLSVPKGRRQDARCRSHRSVCQPPRPRLLVLGGPGTLRDYLAQNDILKASFELSSELSAGSFTDGQLFAAVAASLWEVDAAVFCGGTDALYMAGLSARQDLPTLVIITGQNRAPRLFNGDSRITSFTMGSDSEVILTTEACRRIDDFMKQLHADQALPAV</sequence>
<dbReference type="InterPro" id="IPR015797">
    <property type="entry name" value="NUDIX_hydrolase-like_dom_sf"/>
</dbReference>
<comment type="caution">
    <text evidence="6">The sequence shown here is derived from an EMBL/GenBank/DDBJ whole genome shotgun (WGS) entry which is preliminary data.</text>
</comment>
<comment type="cofactor">
    <cofactor evidence="1">
        <name>Mg(2+)</name>
        <dbReference type="ChEBI" id="CHEBI:18420"/>
    </cofactor>
</comment>
<dbReference type="Proteomes" id="UP000604046">
    <property type="component" value="Unassembled WGS sequence"/>
</dbReference>
<evidence type="ECO:0000313" key="6">
    <source>
        <dbReference type="EMBL" id="CAE7454940.1"/>
    </source>
</evidence>
<keyword evidence="3" id="KW-0378">Hydrolase</keyword>
<dbReference type="GO" id="GO:0034432">
    <property type="term" value="F:bis(5'-adenosyl)-pentaphosphatase activity"/>
    <property type="evidence" value="ECO:0007669"/>
    <property type="project" value="TreeGrafter"/>
</dbReference>
<dbReference type="GO" id="GO:0000298">
    <property type="term" value="F:endopolyphosphatase activity"/>
    <property type="evidence" value="ECO:0007669"/>
    <property type="project" value="TreeGrafter"/>
</dbReference>
<accession>A0A812RY70</accession>
<dbReference type="CDD" id="cd04666">
    <property type="entry name" value="NUDIX_DIPP2_like_Nudt4"/>
    <property type="match status" value="1"/>
</dbReference>
<keyword evidence="7" id="KW-1185">Reference proteome</keyword>
<dbReference type="InterPro" id="IPR000086">
    <property type="entry name" value="NUDIX_hydrolase_dom"/>
</dbReference>
<evidence type="ECO:0000256" key="2">
    <source>
        <dbReference type="ARBA" id="ARBA00022723"/>
    </source>
</evidence>
<dbReference type="AlphaFoldDB" id="A0A812RY70"/>
<keyword evidence="2" id="KW-0479">Metal-binding</keyword>
<dbReference type="Gene3D" id="3.90.79.10">
    <property type="entry name" value="Nucleoside Triphosphate Pyrophosphohydrolase"/>
    <property type="match status" value="1"/>
</dbReference>
<evidence type="ECO:0000313" key="7">
    <source>
        <dbReference type="Proteomes" id="UP000604046"/>
    </source>
</evidence>
<evidence type="ECO:0000256" key="4">
    <source>
        <dbReference type="ARBA" id="ARBA00022842"/>
    </source>
</evidence>
<dbReference type="GO" id="GO:1901909">
    <property type="term" value="P:diadenosine hexaphosphate catabolic process"/>
    <property type="evidence" value="ECO:0007669"/>
    <property type="project" value="TreeGrafter"/>
</dbReference>
<dbReference type="PANTHER" id="PTHR12629">
    <property type="entry name" value="DIPHOSPHOINOSITOL POLYPHOSPHATE PHOSPHOHYDROLASE"/>
    <property type="match status" value="1"/>
</dbReference>
<dbReference type="OrthoDB" id="447842at2759"/>
<dbReference type="GO" id="GO:1901907">
    <property type="term" value="P:diadenosine pentaphosphate catabolic process"/>
    <property type="evidence" value="ECO:0007669"/>
    <property type="project" value="TreeGrafter"/>
</dbReference>
<dbReference type="GO" id="GO:1901911">
    <property type="term" value="P:adenosine 5'-(hexahydrogen pentaphosphate) catabolic process"/>
    <property type="evidence" value="ECO:0007669"/>
    <property type="project" value="TreeGrafter"/>
</dbReference>
<dbReference type="SUPFAM" id="SSF55811">
    <property type="entry name" value="Nudix"/>
    <property type="match status" value="1"/>
</dbReference>
<dbReference type="Pfam" id="PF00293">
    <property type="entry name" value="NUDIX"/>
    <property type="match status" value="1"/>
</dbReference>
<dbReference type="GO" id="GO:0034431">
    <property type="term" value="F:bis(5'-adenosyl)-hexaphosphatase activity"/>
    <property type="evidence" value="ECO:0007669"/>
    <property type="project" value="TreeGrafter"/>
</dbReference>
<protein>
    <submittedName>
        <fullName evidence="6">Nudt3 protein</fullName>
    </submittedName>
</protein>
<name>A0A812RY70_9DINO</name>
<feature type="domain" description="Nudix hydrolase" evidence="5">
    <location>
        <begin position="29"/>
        <end position="168"/>
    </location>
</feature>
<keyword evidence="4" id="KW-0460">Magnesium</keyword>
<evidence type="ECO:0000256" key="1">
    <source>
        <dbReference type="ARBA" id="ARBA00001946"/>
    </source>
</evidence>
<organism evidence="6 7">
    <name type="scientific">Symbiodinium natans</name>
    <dbReference type="NCBI Taxonomy" id="878477"/>
    <lineage>
        <taxon>Eukaryota</taxon>
        <taxon>Sar</taxon>
        <taxon>Alveolata</taxon>
        <taxon>Dinophyceae</taxon>
        <taxon>Suessiales</taxon>
        <taxon>Symbiodiniaceae</taxon>
        <taxon>Symbiodinium</taxon>
    </lineage>
</organism>
<dbReference type="PROSITE" id="PS51462">
    <property type="entry name" value="NUDIX"/>
    <property type="match status" value="1"/>
</dbReference>
<reference evidence="6" key="1">
    <citation type="submission" date="2021-02" db="EMBL/GenBank/DDBJ databases">
        <authorList>
            <person name="Dougan E. K."/>
            <person name="Rhodes N."/>
            <person name="Thang M."/>
            <person name="Chan C."/>
        </authorList>
    </citation>
    <scope>NUCLEOTIDE SEQUENCE</scope>
</reference>
<dbReference type="EMBL" id="CAJNDS010002376">
    <property type="protein sequence ID" value="CAE7454940.1"/>
    <property type="molecule type" value="Genomic_DNA"/>
</dbReference>
<dbReference type="GO" id="GO:0005737">
    <property type="term" value="C:cytoplasm"/>
    <property type="evidence" value="ECO:0007669"/>
    <property type="project" value="TreeGrafter"/>
</dbReference>
<dbReference type="GO" id="GO:0046872">
    <property type="term" value="F:metal ion binding"/>
    <property type="evidence" value="ECO:0007669"/>
    <property type="project" value="UniProtKB-KW"/>
</dbReference>
<dbReference type="InterPro" id="IPR020084">
    <property type="entry name" value="NUDIX_hydrolase_CS"/>
</dbReference>
<gene>
    <name evidence="6" type="primary">Nudt3</name>
    <name evidence="6" type="ORF">SNAT2548_LOCUS25020</name>
</gene>
<evidence type="ECO:0000259" key="5">
    <source>
        <dbReference type="PROSITE" id="PS51462"/>
    </source>
</evidence>
<dbReference type="PANTHER" id="PTHR12629:SF0">
    <property type="entry name" value="DIPHOSPHOINOSITOL-POLYPHOSPHATE DIPHOSPHATASE"/>
    <property type="match status" value="1"/>
</dbReference>
<dbReference type="PROSITE" id="PS00893">
    <property type="entry name" value="NUDIX_BOX"/>
    <property type="match status" value="1"/>
</dbReference>
<dbReference type="GO" id="GO:0071543">
    <property type="term" value="P:diphosphoinositol polyphosphate metabolic process"/>
    <property type="evidence" value="ECO:0007669"/>
    <property type="project" value="TreeGrafter"/>
</dbReference>